<dbReference type="PANTHER" id="PTHR30518:SF2">
    <property type="entry name" value="ENDOLYTIC MUREIN TRANSGLYCOSYLASE"/>
    <property type="match status" value="1"/>
</dbReference>
<comment type="similarity">
    <text evidence="7">Belongs to the transglycosylase MltG family.</text>
</comment>
<reference evidence="10" key="1">
    <citation type="journal article" date="2019" name="Int. J. Syst. Evol. Microbiol.">
        <title>The Global Catalogue of Microorganisms (GCM) 10K type strain sequencing project: providing services to taxonomists for standard genome sequencing and annotation.</title>
        <authorList>
            <consortium name="The Broad Institute Genomics Platform"/>
            <consortium name="The Broad Institute Genome Sequencing Center for Infectious Disease"/>
            <person name="Wu L."/>
            <person name="Ma J."/>
        </authorList>
    </citation>
    <scope>NUCLEOTIDE SEQUENCE [LARGE SCALE GENOMIC DNA]</scope>
    <source>
        <strain evidence="10">JCM 18324</strain>
    </source>
</reference>
<evidence type="ECO:0000256" key="8">
    <source>
        <dbReference type="SAM" id="MobiDB-lite"/>
    </source>
</evidence>
<dbReference type="EMBL" id="BAABJV010000015">
    <property type="protein sequence ID" value="GAA4789519.1"/>
    <property type="molecule type" value="Genomic_DNA"/>
</dbReference>
<keyword evidence="10" id="KW-1185">Reference proteome</keyword>
<evidence type="ECO:0000256" key="2">
    <source>
        <dbReference type="ARBA" id="ARBA00022692"/>
    </source>
</evidence>
<dbReference type="Gene3D" id="3.30.1490.480">
    <property type="entry name" value="Endolytic murein transglycosylase"/>
    <property type="match status" value="1"/>
</dbReference>
<dbReference type="HAMAP" id="MF_02065">
    <property type="entry name" value="MltG"/>
    <property type="match status" value="1"/>
</dbReference>
<dbReference type="Proteomes" id="UP001501147">
    <property type="component" value="Unassembled WGS sequence"/>
</dbReference>
<keyword evidence="2 7" id="KW-0812">Transmembrane</keyword>
<evidence type="ECO:0000256" key="5">
    <source>
        <dbReference type="ARBA" id="ARBA00023239"/>
    </source>
</evidence>
<accession>A0ABP9B2N2</accession>
<feature type="transmembrane region" description="Helical" evidence="7">
    <location>
        <begin position="305"/>
        <end position="327"/>
    </location>
</feature>
<comment type="caution">
    <text evidence="9">The sequence shown here is derived from an EMBL/GenBank/DDBJ whole genome shotgun (WGS) entry which is preliminary data.</text>
</comment>
<feature type="compositionally biased region" description="Basic and acidic residues" evidence="8">
    <location>
        <begin position="237"/>
        <end position="246"/>
    </location>
</feature>
<name>A0ABP9B2N2_9ACTN</name>
<evidence type="ECO:0000313" key="9">
    <source>
        <dbReference type="EMBL" id="GAA4789519.1"/>
    </source>
</evidence>
<proteinExistence type="inferred from homology"/>
<feature type="site" description="Important for catalytic activity" evidence="7">
    <location>
        <position position="533"/>
    </location>
</feature>
<evidence type="ECO:0000256" key="6">
    <source>
        <dbReference type="ARBA" id="ARBA00023316"/>
    </source>
</evidence>
<evidence type="ECO:0000313" key="10">
    <source>
        <dbReference type="Proteomes" id="UP001501147"/>
    </source>
</evidence>
<comment type="catalytic activity">
    <reaction evidence="7">
        <text>a peptidoglycan chain = a peptidoglycan chain with N-acetyl-1,6-anhydromuramyl-[peptide] at the reducing end + a peptidoglycan chain with N-acetylglucosamine at the non-reducing end.</text>
        <dbReference type="EC" id="4.2.2.29"/>
    </reaction>
</comment>
<feature type="compositionally biased region" description="Pro residues" evidence="8">
    <location>
        <begin position="215"/>
        <end position="229"/>
    </location>
</feature>
<dbReference type="RefSeq" id="WP_345615359.1">
    <property type="nucleotide sequence ID" value="NZ_BAABJV010000015.1"/>
</dbReference>
<keyword evidence="5 7" id="KW-0456">Lyase</keyword>
<feature type="compositionally biased region" description="Low complexity" evidence="8">
    <location>
        <begin position="65"/>
        <end position="144"/>
    </location>
</feature>
<dbReference type="NCBIfam" id="TIGR00247">
    <property type="entry name" value="endolytic transglycosylase MltG"/>
    <property type="match status" value="1"/>
</dbReference>
<gene>
    <name evidence="7" type="primary">mltG</name>
    <name evidence="9" type="ORF">GCM10023329_46150</name>
</gene>
<feature type="region of interest" description="Disordered" evidence="8">
    <location>
        <begin position="1"/>
        <end position="301"/>
    </location>
</feature>
<keyword evidence="3 7" id="KW-1133">Transmembrane helix</keyword>
<keyword evidence="6 7" id="KW-0961">Cell wall biogenesis/degradation</keyword>
<comment type="function">
    <text evidence="7">Functions as a peptidoglycan terminase that cleaves nascent peptidoglycan strands endolytically to terminate their elongation.</text>
</comment>
<evidence type="ECO:0000256" key="4">
    <source>
        <dbReference type="ARBA" id="ARBA00023136"/>
    </source>
</evidence>
<protein>
    <recommendedName>
        <fullName evidence="7">Endolytic murein transglycosylase</fullName>
        <ecNumber evidence="7">4.2.2.29</ecNumber>
    </recommendedName>
    <alternativeName>
        <fullName evidence="7">Peptidoglycan lytic transglycosylase</fullName>
    </alternativeName>
    <alternativeName>
        <fullName evidence="7">Peptidoglycan polymerization terminase</fullName>
    </alternativeName>
</protein>
<dbReference type="InterPro" id="IPR003770">
    <property type="entry name" value="MLTG-like"/>
</dbReference>
<keyword evidence="4 7" id="KW-0472">Membrane</keyword>
<comment type="subcellular location">
    <subcellularLocation>
        <location evidence="7">Cell membrane</location>
        <topology evidence="7">Single-pass membrane protein</topology>
    </subcellularLocation>
</comment>
<evidence type="ECO:0000256" key="3">
    <source>
        <dbReference type="ARBA" id="ARBA00022989"/>
    </source>
</evidence>
<feature type="compositionally biased region" description="Gly residues" evidence="8">
    <location>
        <begin position="174"/>
        <end position="185"/>
    </location>
</feature>
<evidence type="ECO:0000256" key="1">
    <source>
        <dbReference type="ARBA" id="ARBA00022475"/>
    </source>
</evidence>
<evidence type="ECO:0000256" key="7">
    <source>
        <dbReference type="HAMAP-Rule" id="MF_02065"/>
    </source>
</evidence>
<dbReference type="EC" id="4.2.2.29" evidence="7"/>
<organism evidence="9 10">
    <name type="scientific">Streptomyces sanyensis</name>
    <dbReference type="NCBI Taxonomy" id="568869"/>
    <lineage>
        <taxon>Bacteria</taxon>
        <taxon>Bacillati</taxon>
        <taxon>Actinomycetota</taxon>
        <taxon>Actinomycetes</taxon>
        <taxon>Kitasatosporales</taxon>
        <taxon>Streptomycetaceae</taxon>
        <taxon>Streptomyces</taxon>
    </lineage>
</organism>
<sequence length="654" mass="70923">MTEYGRGAGPEPWHPEDPLYGDQGWEGRSAPGHAPYDDGARQYPAQGQDQYPYAYDPQHGEQSAYPQQTPDPYPQQYQGGYDAQGGQQYPQQYGTQGGQQQYPGQYGPQDGQQQYPQQHGTPGGQQYPQQYGTQGGQQQYPGQYGTQGGQQYGAPGQQDPSWGAGPEAAAYGTGQAGAYGGGPPQGYGNRQEADYYATPEAYPPPRPPGRRDGPAPEPGPEPGPEPEPGPVSDWDAEQDRQEEDHPFFTGQDAPPRRRGRGRRGPDEDPDAPDDRDDPDDGDPDEDGPEEHRGGRGKGKRKSRNGLACLVVVLVLGGVFGGAGYFGYQFWQDRGKVEDFAGAGTGQVEVEIPKGATGAQIGNILKTAGVVKSVDAFVRAQGDNPRGTSIQDGSYLLKKEMSGKAAVDLMLSDASRNNLVIPEGRRNAQIYAEIDKRLGLEAGTTEDVARKKAGSLGLPEWATGHENVKDPLEGFLFPAAYPVAKDAEPEAVLRKMVARANQEFEKAGLQAEAEGLGLENAWELLTVASLVQAEGKTHDDFRKMSEVVYNRLKPTNTETNQLLQFDSAFNYLKGQSEIDISEKEINSNRDPYNTYTQKGLTPGPIGNPGNEAIAAALDPTKDGWMYFVATDGMKVTEFAKTHDDFLKLKRKFNAG</sequence>
<keyword evidence="1 7" id="KW-1003">Cell membrane</keyword>
<feature type="compositionally biased region" description="Acidic residues" evidence="8">
    <location>
        <begin position="267"/>
        <end position="288"/>
    </location>
</feature>
<dbReference type="PANTHER" id="PTHR30518">
    <property type="entry name" value="ENDOLYTIC MUREIN TRANSGLYCOSYLASE"/>
    <property type="match status" value="1"/>
</dbReference>
<dbReference type="Pfam" id="PF02618">
    <property type="entry name" value="YceG"/>
    <property type="match status" value="1"/>
</dbReference>